<dbReference type="PANTHER" id="PTHR13878:SF91">
    <property type="entry name" value="FAD BINDING DOMAIN PROTEIN (AFU_ORTHOLOGUE AFUA_6G12070)-RELATED"/>
    <property type="match status" value="1"/>
</dbReference>
<protein>
    <recommendedName>
        <fullName evidence="4">FAD-binding PCMH-type domain-containing protein</fullName>
    </recommendedName>
</protein>
<evidence type="ECO:0000256" key="1">
    <source>
        <dbReference type="ARBA" id="ARBA00005466"/>
    </source>
</evidence>
<keyword evidence="6" id="KW-1185">Reference proteome</keyword>
<dbReference type="Proteomes" id="UP000283269">
    <property type="component" value="Unassembled WGS sequence"/>
</dbReference>
<dbReference type="OrthoDB" id="9983560at2759"/>
<feature type="chain" id="PRO_5019491165" description="FAD-binding PCMH-type domain-containing protein" evidence="3">
    <location>
        <begin position="24"/>
        <end position="591"/>
    </location>
</feature>
<dbReference type="AlphaFoldDB" id="A0A409XF96"/>
<keyword evidence="3" id="KW-0732">Signal</keyword>
<keyword evidence="2" id="KW-0560">Oxidoreductase</keyword>
<evidence type="ECO:0000256" key="2">
    <source>
        <dbReference type="ARBA" id="ARBA00023002"/>
    </source>
</evidence>
<dbReference type="InterPro" id="IPR050432">
    <property type="entry name" value="FAD-linked_Oxidoreductases_BP"/>
</dbReference>
<sequence length="591" mass="64200">PFVGGFSLATILLVFSHFSGVRSDDAASSSSVSPGYFGQPVSSTQADWAALNSTLKGRLLPGIPWTEPCFTTYNGKNVTQDLAKCGFVQENFFDHFARSDAFGGYTLQNYEECMATGDQCALDWTNPANPLAFSPPQTCKQGSIPDYFIDVQGEDDVVVALEFVSKSNVPLVIKNTGHDFKGRSSAPGSLALWMHNLKNITHEPKFIPEGCHLPSQQALTLGAGTQWQEIYEFANTLGLEVVGGADQTVGAVGGWVQGGGHSSLTPMLGMGADRVLQYKVVTPDGILRTVNSCQNSDLFFALRGGGGGTFAVALEATIMASPSQTFRVANINWPITDDNLRQVLAMVVENATTIATQGWGGYLTPTIGNLVLMSNKLSMEDAQKMMQPLITLTTELGGVSNVTEFPNYLEWFNAYTNGISGSQDGVAVPNALTSRLIPQKNHATAAGRAETLNALTNALENAEFSQIHFTTPFGFKGSDGKDTSVNPIWRSSLYQVILVNIWEYNATIADKQAAYAQGTKAVNFLRDITPDSGAYLNESDIHEPNHEVSFWGTNYARLLQIKDKYDPRRILDCWHCVGWKGAASPRYRCYI</sequence>
<reference evidence="5 6" key="1">
    <citation type="journal article" date="2018" name="Evol. Lett.">
        <title>Horizontal gene cluster transfer increased hallucinogenic mushroom diversity.</title>
        <authorList>
            <person name="Reynolds H.T."/>
            <person name="Vijayakumar V."/>
            <person name="Gluck-Thaler E."/>
            <person name="Korotkin H.B."/>
            <person name="Matheny P.B."/>
            <person name="Slot J.C."/>
        </authorList>
    </citation>
    <scope>NUCLEOTIDE SEQUENCE [LARGE SCALE GENOMIC DNA]</scope>
    <source>
        <strain evidence="5 6">2631</strain>
    </source>
</reference>
<evidence type="ECO:0000256" key="3">
    <source>
        <dbReference type="SAM" id="SignalP"/>
    </source>
</evidence>
<dbReference type="Pfam" id="PF01565">
    <property type="entry name" value="FAD_binding_4"/>
    <property type="match status" value="1"/>
</dbReference>
<dbReference type="InterPro" id="IPR036318">
    <property type="entry name" value="FAD-bd_PCMH-like_sf"/>
</dbReference>
<evidence type="ECO:0000313" key="6">
    <source>
        <dbReference type="Proteomes" id="UP000283269"/>
    </source>
</evidence>
<dbReference type="EMBL" id="NHYD01001877">
    <property type="protein sequence ID" value="PPQ89436.1"/>
    <property type="molecule type" value="Genomic_DNA"/>
</dbReference>
<dbReference type="InterPro" id="IPR016169">
    <property type="entry name" value="FAD-bd_PCMH_sub2"/>
</dbReference>
<dbReference type="Gene3D" id="3.30.465.10">
    <property type="match status" value="2"/>
</dbReference>
<accession>A0A409XF96</accession>
<dbReference type="InterPro" id="IPR006094">
    <property type="entry name" value="Oxid_FAD_bind_N"/>
</dbReference>
<dbReference type="SUPFAM" id="SSF56176">
    <property type="entry name" value="FAD-binding/transporter-associated domain-like"/>
    <property type="match status" value="1"/>
</dbReference>
<dbReference type="GO" id="GO:0071949">
    <property type="term" value="F:FAD binding"/>
    <property type="evidence" value="ECO:0007669"/>
    <property type="project" value="InterPro"/>
</dbReference>
<dbReference type="GO" id="GO:0016491">
    <property type="term" value="F:oxidoreductase activity"/>
    <property type="evidence" value="ECO:0007669"/>
    <property type="project" value="UniProtKB-KW"/>
</dbReference>
<feature type="non-terminal residue" evidence="5">
    <location>
        <position position="1"/>
    </location>
</feature>
<comment type="similarity">
    <text evidence="1">Belongs to the oxygen-dependent FAD-linked oxidoreductase family.</text>
</comment>
<dbReference type="Pfam" id="PF08031">
    <property type="entry name" value="BBE"/>
    <property type="match status" value="1"/>
</dbReference>
<name>A0A409XF96_PSICY</name>
<feature type="signal peptide" evidence="3">
    <location>
        <begin position="1"/>
        <end position="23"/>
    </location>
</feature>
<dbReference type="InterPro" id="IPR016166">
    <property type="entry name" value="FAD-bd_PCMH"/>
</dbReference>
<dbReference type="STRING" id="93625.A0A409XF96"/>
<dbReference type="InterPro" id="IPR012951">
    <property type="entry name" value="BBE"/>
</dbReference>
<feature type="domain" description="FAD-binding PCMH-type" evidence="4">
    <location>
        <begin position="141"/>
        <end position="323"/>
    </location>
</feature>
<gene>
    <name evidence="5" type="ORF">CVT25_012815</name>
</gene>
<evidence type="ECO:0000313" key="5">
    <source>
        <dbReference type="EMBL" id="PPQ89436.1"/>
    </source>
</evidence>
<organism evidence="5 6">
    <name type="scientific">Psilocybe cyanescens</name>
    <dbReference type="NCBI Taxonomy" id="93625"/>
    <lineage>
        <taxon>Eukaryota</taxon>
        <taxon>Fungi</taxon>
        <taxon>Dikarya</taxon>
        <taxon>Basidiomycota</taxon>
        <taxon>Agaricomycotina</taxon>
        <taxon>Agaricomycetes</taxon>
        <taxon>Agaricomycetidae</taxon>
        <taxon>Agaricales</taxon>
        <taxon>Agaricineae</taxon>
        <taxon>Strophariaceae</taxon>
        <taxon>Psilocybe</taxon>
    </lineage>
</organism>
<evidence type="ECO:0000259" key="4">
    <source>
        <dbReference type="PROSITE" id="PS51387"/>
    </source>
</evidence>
<comment type="caution">
    <text evidence="5">The sequence shown here is derived from an EMBL/GenBank/DDBJ whole genome shotgun (WGS) entry which is preliminary data.</text>
</comment>
<dbReference type="InParanoid" id="A0A409XF96"/>
<dbReference type="PANTHER" id="PTHR13878">
    <property type="entry name" value="GULONOLACTONE OXIDASE"/>
    <property type="match status" value="1"/>
</dbReference>
<dbReference type="PROSITE" id="PS51387">
    <property type="entry name" value="FAD_PCMH"/>
    <property type="match status" value="1"/>
</dbReference>
<proteinExistence type="inferred from homology"/>